<gene>
    <name evidence="3" type="ORF">JMA_41210</name>
</gene>
<dbReference type="GO" id="GO:0016020">
    <property type="term" value="C:membrane"/>
    <property type="evidence" value="ECO:0007669"/>
    <property type="project" value="InterPro"/>
</dbReference>
<evidence type="ECO:0000313" key="3">
    <source>
        <dbReference type="EMBL" id="AJD93438.1"/>
    </source>
</evidence>
<feature type="transmembrane region" description="Helical" evidence="1">
    <location>
        <begin position="107"/>
        <end position="126"/>
    </location>
</feature>
<evidence type="ECO:0000259" key="2">
    <source>
        <dbReference type="Pfam" id="PF01478"/>
    </source>
</evidence>
<dbReference type="GO" id="GO:0004190">
    <property type="term" value="F:aspartic-type endopeptidase activity"/>
    <property type="evidence" value="ECO:0007669"/>
    <property type="project" value="InterPro"/>
</dbReference>
<feature type="domain" description="Prepilin type IV endopeptidase peptidase" evidence="2">
    <location>
        <begin position="89"/>
        <end position="189"/>
    </location>
</feature>
<accession>A0A0B5AY37</accession>
<keyword evidence="1" id="KW-0812">Transmembrane</keyword>
<dbReference type="OrthoDB" id="5508079at2"/>
<reference evidence="3 4" key="1">
    <citation type="submission" date="2014-08" db="EMBL/GenBank/DDBJ databases">
        <title>Complete genome of a marine bacteria Jeotgalibacillus malaysiensis.</title>
        <authorList>
            <person name="Yaakop A.S."/>
            <person name="Chan K.-G."/>
            <person name="Goh K.M."/>
        </authorList>
    </citation>
    <scope>NUCLEOTIDE SEQUENCE [LARGE SCALE GENOMIC DNA]</scope>
    <source>
        <strain evidence="3 4">D5</strain>
        <plasmid evidence="4">Plasmid</plasmid>
    </source>
</reference>
<dbReference type="AlphaFoldDB" id="A0A0B5AY37"/>
<evidence type="ECO:0000313" key="4">
    <source>
        <dbReference type="Proteomes" id="UP000031449"/>
    </source>
</evidence>
<name>A0A0B5AY37_9BACL</name>
<feature type="transmembrane region" description="Helical" evidence="1">
    <location>
        <begin position="132"/>
        <end position="155"/>
    </location>
</feature>
<dbReference type="Gene3D" id="1.20.120.1220">
    <property type="match status" value="1"/>
</dbReference>
<keyword evidence="4" id="KW-1185">Reference proteome</keyword>
<dbReference type="Proteomes" id="UP000031449">
    <property type="component" value="Plasmid unnamed"/>
</dbReference>
<organism evidence="3 4">
    <name type="scientific">Jeotgalibacillus malaysiensis</name>
    <dbReference type="NCBI Taxonomy" id="1508404"/>
    <lineage>
        <taxon>Bacteria</taxon>
        <taxon>Bacillati</taxon>
        <taxon>Bacillota</taxon>
        <taxon>Bacilli</taxon>
        <taxon>Bacillales</taxon>
        <taxon>Caryophanaceae</taxon>
        <taxon>Jeotgalibacillus</taxon>
    </lineage>
</organism>
<protein>
    <recommendedName>
        <fullName evidence="2">Prepilin type IV endopeptidase peptidase domain-containing protein</fullName>
    </recommendedName>
</protein>
<dbReference type="EMBL" id="CP009417">
    <property type="protein sequence ID" value="AJD93438.1"/>
    <property type="molecule type" value="Genomic_DNA"/>
</dbReference>
<keyword evidence="3" id="KW-0614">Plasmid</keyword>
<keyword evidence="1" id="KW-1133">Transmembrane helix</keyword>
<dbReference type="InterPro" id="IPR000045">
    <property type="entry name" value="Prepilin_IV_endopep_pep"/>
</dbReference>
<feature type="transmembrane region" description="Helical" evidence="1">
    <location>
        <begin position="201"/>
        <end position="218"/>
    </location>
</feature>
<evidence type="ECO:0000256" key="1">
    <source>
        <dbReference type="SAM" id="Phobius"/>
    </source>
</evidence>
<dbReference type="HOGENOM" id="CLU_1260030_0_0_9"/>
<proteinExistence type="predicted"/>
<feature type="transmembrane region" description="Helical" evidence="1">
    <location>
        <begin position="176"/>
        <end position="195"/>
    </location>
</feature>
<sequence>MIPQERFDLIELLNMSLRALADYTWHGIGLLSLYFITIAFVVYFFSGLYGEQYEISVKSKWIVIVFGMALGLLDMYMGQNMVHYPVWGILALLFFIDAKYQELPDAMNLVIAILGLPIVIQSFFTGSSYLEWTLLSGILLFSIFLAIAIVSPLGGGDIKMMGAIGLYFPLYEVPQLLFFGFAVGVLHGIYLLLFTDAGMKSKFAFGPGLIIGVLLTSIF</sequence>
<dbReference type="KEGG" id="jeo:JMA_41210"/>
<dbReference type="BioCyc" id="JESP1508404:G14D9-13405-MONOMER"/>
<feature type="transmembrane region" description="Helical" evidence="1">
    <location>
        <begin position="61"/>
        <end position="78"/>
    </location>
</feature>
<keyword evidence="1" id="KW-0472">Membrane</keyword>
<dbReference type="Pfam" id="PF01478">
    <property type="entry name" value="Peptidase_A24"/>
    <property type="match status" value="1"/>
</dbReference>
<feature type="transmembrane region" description="Helical" evidence="1">
    <location>
        <begin position="23"/>
        <end position="49"/>
    </location>
</feature>
<geneLocation type="plasmid" evidence="4"/>